<name>A0A0F9TIB0_9ZZZZ</name>
<accession>A0A0F9TIB0</accession>
<dbReference type="EMBL" id="LAZR01000222">
    <property type="protein sequence ID" value="KKN80980.1"/>
    <property type="molecule type" value="Genomic_DNA"/>
</dbReference>
<evidence type="ECO:0000313" key="2">
    <source>
        <dbReference type="EMBL" id="KKN80980.1"/>
    </source>
</evidence>
<dbReference type="InterPro" id="IPR029060">
    <property type="entry name" value="PIN-like_dom_sf"/>
</dbReference>
<comment type="caution">
    <text evidence="2">The sequence shown here is derived from an EMBL/GenBank/DDBJ whole genome shotgun (WGS) entry which is preliminary data.</text>
</comment>
<dbReference type="Gene3D" id="3.40.50.1010">
    <property type="entry name" value="5'-nuclease"/>
    <property type="match status" value="1"/>
</dbReference>
<feature type="domain" description="PIN" evidence="1">
    <location>
        <begin position="2"/>
        <end position="112"/>
    </location>
</feature>
<dbReference type="AlphaFoldDB" id="A0A0F9TIB0"/>
<proteinExistence type="predicted"/>
<organism evidence="2">
    <name type="scientific">marine sediment metagenome</name>
    <dbReference type="NCBI Taxonomy" id="412755"/>
    <lineage>
        <taxon>unclassified sequences</taxon>
        <taxon>metagenomes</taxon>
        <taxon>ecological metagenomes</taxon>
    </lineage>
</organism>
<gene>
    <name evidence="2" type="ORF">LCGC14_0324410</name>
</gene>
<reference evidence="2" key="1">
    <citation type="journal article" date="2015" name="Nature">
        <title>Complex archaea that bridge the gap between prokaryotes and eukaryotes.</title>
        <authorList>
            <person name="Spang A."/>
            <person name="Saw J.H."/>
            <person name="Jorgensen S.L."/>
            <person name="Zaremba-Niedzwiedzka K."/>
            <person name="Martijn J."/>
            <person name="Lind A.E."/>
            <person name="van Eijk R."/>
            <person name="Schleper C."/>
            <person name="Guy L."/>
            <person name="Ettema T.J."/>
        </authorList>
    </citation>
    <scope>NUCLEOTIDE SEQUENCE</scope>
</reference>
<dbReference type="InterPro" id="IPR002716">
    <property type="entry name" value="PIN_dom"/>
</dbReference>
<evidence type="ECO:0000259" key="1">
    <source>
        <dbReference type="Pfam" id="PF01850"/>
    </source>
</evidence>
<sequence length="123" mass="13649">MILVDTSIWIDHLRRADAKLSEYLLQAQVLTHPFVIGELALGNLRQRQTILQALDDLPRAIIASDAEVLRFIEDEKLFGAGIGYVDAHLLTSTRIMPEVTLWTGDKRLRAAAERLSLAGNGGE</sequence>
<protein>
    <recommendedName>
        <fullName evidence="1">PIN domain-containing protein</fullName>
    </recommendedName>
</protein>
<dbReference type="Pfam" id="PF01850">
    <property type="entry name" value="PIN"/>
    <property type="match status" value="1"/>
</dbReference>
<dbReference type="SUPFAM" id="SSF88723">
    <property type="entry name" value="PIN domain-like"/>
    <property type="match status" value="1"/>
</dbReference>